<gene>
    <name evidence="1" type="ORF">LX80_02440</name>
</gene>
<comment type="caution">
    <text evidence="1">The sequence shown here is derived from an EMBL/GenBank/DDBJ whole genome shotgun (WGS) entry which is preliminary data.</text>
</comment>
<dbReference type="OrthoDB" id="966005at2"/>
<protein>
    <recommendedName>
        <fullName evidence="3">Outer membrane protein with beta-barrel domain</fullName>
    </recommendedName>
</protein>
<dbReference type="RefSeq" id="WP_111296854.1">
    <property type="nucleotide sequence ID" value="NZ_QKZV01000009.1"/>
</dbReference>
<organism evidence="1 2">
    <name type="scientific">Hydrotalea sandarakina</name>
    <dbReference type="NCBI Taxonomy" id="1004304"/>
    <lineage>
        <taxon>Bacteria</taxon>
        <taxon>Pseudomonadati</taxon>
        <taxon>Bacteroidota</taxon>
        <taxon>Chitinophagia</taxon>
        <taxon>Chitinophagales</taxon>
        <taxon>Chitinophagaceae</taxon>
        <taxon>Hydrotalea</taxon>
    </lineage>
</organism>
<evidence type="ECO:0000313" key="2">
    <source>
        <dbReference type="Proteomes" id="UP000249720"/>
    </source>
</evidence>
<evidence type="ECO:0008006" key="3">
    <source>
        <dbReference type="Google" id="ProtNLM"/>
    </source>
</evidence>
<reference evidence="1 2" key="1">
    <citation type="submission" date="2018-06" db="EMBL/GenBank/DDBJ databases">
        <title>Genomic Encyclopedia of Archaeal and Bacterial Type Strains, Phase II (KMG-II): from individual species to whole genera.</title>
        <authorList>
            <person name="Goeker M."/>
        </authorList>
    </citation>
    <scope>NUCLEOTIDE SEQUENCE [LARGE SCALE GENOMIC DNA]</scope>
    <source>
        <strain evidence="1 2">DSM 23241</strain>
    </source>
</reference>
<dbReference type="AlphaFoldDB" id="A0A2W7RIF7"/>
<dbReference type="Proteomes" id="UP000249720">
    <property type="component" value="Unassembled WGS sequence"/>
</dbReference>
<proteinExistence type="predicted"/>
<name>A0A2W7RIF7_9BACT</name>
<evidence type="ECO:0000313" key="1">
    <source>
        <dbReference type="EMBL" id="PZX60663.1"/>
    </source>
</evidence>
<keyword evidence="2" id="KW-1185">Reference proteome</keyword>
<dbReference type="EMBL" id="QKZV01000009">
    <property type="protein sequence ID" value="PZX60663.1"/>
    <property type="molecule type" value="Genomic_DNA"/>
</dbReference>
<sequence>MKQILFTILILAFTFTCFSQNSFKRNDIYIEAGGNSLFAGINYERQLTKQPGLGVRIGVGMYSENAFYLAIPIGINYLFTTNNPKGFIDVGLGTTFARENAKLFWEKKTIADDHFVNFIPSIGYRRHTTQNMLWRISFTPVINRYGFVPWLGFSVGKRF</sequence>
<accession>A0A2W7RIF7</accession>